<keyword evidence="4 8" id="KW-1133">Transmembrane helix</keyword>
<evidence type="ECO:0000256" key="6">
    <source>
        <dbReference type="ARBA" id="ARBA00023136"/>
    </source>
</evidence>
<dbReference type="InterPro" id="IPR013112">
    <property type="entry name" value="FAD-bd_8"/>
</dbReference>
<keyword evidence="11" id="KW-1185">Reference proteome</keyword>
<dbReference type="PANTHER" id="PTHR32361">
    <property type="entry name" value="FERRIC/CUPRIC REDUCTASE TRANSMEMBRANE COMPONENT"/>
    <property type="match status" value="1"/>
</dbReference>
<feature type="transmembrane region" description="Helical" evidence="8">
    <location>
        <begin position="54"/>
        <end position="73"/>
    </location>
</feature>
<dbReference type="STRING" id="858893.H6CBQ7"/>
<dbReference type="PROSITE" id="PS51384">
    <property type="entry name" value="FAD_FR"/>
    <property type="match status" value="1"/>
</dbReference>
<keyword evidence="6 8" id="KW-0472">Membrane</keyword>
<evidence type="ECO:0000256" key="2">
    <source>
        <dbReference type="ARBA" id="ARBA00022448"/>
    </source>
</evidence>
<dbReference type="Proteomes" id="UP000007304">
    <property type="component" value="Unassembled WGS sequence"/>
</dbReference>
<dbReference type="SFLD" id="SFLDG01168">
    <property type="entry name" value="Ferric_reductase_subgroup_(FRE"/>
    <property type="match status" value="1"/>
</dbReference>
<dbReference type="GeneID" id="20313779"/>
<dbReference type="Pfam" id="PF08022">
    <property type="entry name" value="FAD_binding_8"/>
    <property type="match status" value="1"/>
</dbReference>
<organism evidence="10 11">
    <name type="scientific">Exophiala dermatitidis (strain ATCC 34100 / CBS 525.76 / NIH/UT8656)</name>
    <name type="common">Black yeast</name>
    <name type="synonym">Wangiella dermatitidis</name>
    <dbReference type="NCBI Taxonomy" id="858893"/>
    <lineage>
        <taxon>Eukaryota</taxon>
        <taxon>Fungi</taxon>
        <taxon>Dikarya</taxon>
        <taxon>Ascomycota</taxon>
        <taxon>Pezizomycotina</taxon>
        <taxon>Eurotiomycetes</taxon>
        <taxon>Chaetothyriomycetidae</taxon>
        <taxon>Chaetothyriales</taxon>
        <taxon>Herpotrichiellaceae</taxon>
        <taxon>Exophiala</taxon>
    </lineage>
</organism>
<dbReference type="AlphaFoldDB" id="H6CBQ7"/>
<feature type="transmembrane region" description="Helical" evidence="8">
    <location>
        <begin position="165"/>
        <end position="184"/>
    </location>
</feature>
<dbReference type="Pfam" id="PF01794">
    <property type="entry name" value="Ferric_reduct"/>
    <property type="match status" value="1"/>
</dbReference>
<reference evidence="10" key="1">
    <citation type="submission" date="2011-07" db="EMBL/GenBank/DDBJ databases">
        <title>The Genome Sequence of Exophiala (Wangiella) dermatitidis NIH/UT8656.</title>
        <authorList>
            <consortium name="The Broad Institute Genome Sequencing Platform"/>
            <person name="Cuomo C."/>
            <person name="Wang Z."/>
            <person name="Hunicke-Smith S."/>
            <person name="Szanislo P.J."/>
            <person name="Earl A."/>
            <person name="Young S.K."/>
            <person name="Zeng Q."/>
            <person name="Gargeya S."/>
            <person name="Fitzgerald M."/>
            <person name="Haas B."/>
            <person name="Abouelleil A."/>
            <person name="Alvarado L."/>
            <person name="Arachchi H.M."/>
            <person name="Berlin A."/>
            <person name="Brown A."/>
            <person name="Chapman S.B."/>
            <person name="Chen Z."/>
            <person name="Dunbar C."/>
            <person name="Freedman E."/>
            <person name="Gearin G."/>
            <person name="Gellesch M."/>
            <person name="Goldberg J."/>
            <person name="Griggs A."/>
            <person name="Gujja S."/>
            <person name="Heiman D."/>
            <person name="Howarth C."/>
            <person name="Larson L."/>
            <person name="Lui A."/>
            <person name="MacDonald P.J.P."/>
            <person name="Montmayeur A."/>
            <person name="Murphy C."/>
            <person name="Neiman D."/>
            <person name="Pearson M."/>
            <person name="Priest M."/>
            <person name="Roberts A."/>
            <person name="Saif S."/>
            <person name="Shea T."/>
            <person name="Shenoy N."/>
            <person name="Sisk P."/>
            <person name="Stolte C."/>
            <person name="Sykes S."/>
            <person name="Wortman J."/>
            <person name="Nusbaum C."/>
            <person name="Birren B."/>
        </authorList>
    </citation>
    <scope>NUCLEOTIDE SEQUENCE</scope>
    <source>
        <strain evidence="10">NIH/UT8656</strain>
    </source>
</reference>
<evidence type="ECO:0000256" key="5">
    <source>
        <dbReference type="ARBA" id="ARBA00023065"/>
    </source>
</evidence>
<evidence type="ECO:0000256" key="4">
    <source>
        <dbReference type="ARBA" id="ARBA00022989"/>
    </source>
</evidence>
<keyword evidence="2" id="KW-0813">Transport</keyword>
<dbReference type="VEuPathDB" id="FungiDB:HMPREF1120_09140"/>
<evidence type="ECO:0000256" key="1">
    <source>
        <dbReference type="ARBA" id="ARBA00004141"/>
    </source>
</evidence>
<sequence>MDEVLPPEFLDALRLSLKPSAALVATLEEPPRAPENGHVRELIEAILWHRKFVLTYYVVLALLVALTGAHGLYNKRVRRARQDKKRYKPIPDTPSSSSSTLSGTITPPQKHDVSETTPLLVQPEAEDSIKRRWRPTLWGGIRCMLMHQPRPVQSMTAPRNVLPDNGTTLVVLLFLLLNLFYLLYRVPPSANGVFILADRAGLLFVVNLPVLYLLAAKTNQPIKLVTGWSYEGLNLFHRRLGEWMIVFSVIHMLGMFAVWYAILRPLGYTLLRYLTERVVFLGIAAILSYFIIYVTSVGWFRYLYYEAFLGLHILFQVAALVFLFFHYPTASPYVLATFIIWAVDRILWRISLSSKRVIATLEVAPDEQTILVHCEIELRKKLFGIRSHLHHGWLPGQHVFLTIPALSFKNRFQTHPFTIASPAPLRDYDTTGVKVWPLQLVIRSINGFSRDLLEYAKHHQHCEVILDGPHGGVEALEAAHHADRVCFVAGGSGIAVTYPLAWDVRVKQDMQPDALVSTRTVYDFASGLKTTQAVTDCGPMARSCAYAHFWVRQDPRHAHWISMFPRAACVQGDRNDDVDIIITANDDLAKPDGHQEVGSIVTHAFDTRRSGSGFRYGSEGGRPDLRTEVWNWVTSTSSTGTVLQGDYCGALSSSTTRQRSTSWDVDRHSRPGPEKEKLCIVVSGPDGLVRDVRNVAARLVKEGWDLEVWVEKFGW</sequence>
<dbReference type="GO" id="GO:0015677">
    <property type="term" value="P:copper ion import"/>
    <property type="evidence" value="ECO:0007669"/>
    <property type="project" value="TreeGrafter"/>
</dbReference>
<dbReference type="OMA" id="HPFTIFS"/>
<feature type="transmembrane region" description="Helical" evidence="8">
    <location>
        <begin position="278"/>
        <end position="300"/>
    </location>
</feature>
<dbReference type="eggNOG" id="KOG0039">
    <property type="taxonomic scope" value="Eukaryota"/>
</dbReference>
<dbReference type="Gene3D" id="3.40.50.80">
    <property type="entry name" value="Nucleotide-binding domain of ferredoxin-NADP reductase (FNR) module"/>
    <property type="match status" value="1"/>
</dbReference>
<dbReference type="GO" id="GO:0006879">
    <property type="term" value="P:intracellular iron ion homeostasis"/>
    <property type="evidence" value="ECO:0007669"/>
    <property type="project" value="TreeGrafter"/>
</dbReference>
<dbReference type="GO" id="GO:0006826">
    <property type="term" value="P:iron ion transport"/>
    <property type="evidence" value="ECO:0007669"/>
    <property type="project" value="TreeGrafter"/>
</dbReference>
<dbReference type="CDD" id="cd06186">
    <property type="entry name" value="NOX_Duox_like_FAD_NADP"/>
    <property type="match status" value="1"/>
</dbReference>
<proteinExistence type="predicted"/>
<dbReference type="HOGENOM" id="CLU_010365_5_1_1"/>
<dbReference type="PANTHER" id="PTHR32361:SF28">
    <property type="entry name" value="FRP1P"/>
    <property type="match status" value="1"/>
</dbReference>
<feature type="transmembrane region" description="Helical" evidence="8">
    <location>
        <begin position="307"/>
        <end position="325"/>
    </location>
</feature>
<feature type="transmembrane region" description="Helical" evidence="8">
    <location>
        <begin position="243"/>
        <end position="263"/>
    </location>
</feature>
<evidence type="ECO:0000313" key="11">
    <source>
        <dbReference type="Proteomes" id="UP000007304"/>
    </source>
</evidence>
<dbReference type="EMBL" id="JH226137">
    <property type="protein sequence ID" value="EHY61204.1"/>
    <property type="molecule type" value="Genomic_DNA"/>
</dbReference>
<dbReference type="InterPro" id="IPR017927">
    <property type="entry name" value="FAD-bd_FR_type"/>
</dbReference>
<keyword evidence="5" id="KW-0406">Ion transport</keyword>
<dbReference type="OrthoDB" id="17725at2759"/>
<gene>
    <name evidence="10" type="ORF">HMPREF1120_09140</name>
</gene>
<evidence type="ECO:0000256" key="8">
    <source>
        <dbReference type="SAM" id="Phobius"/>
    </source>
</evidence>
<dbReference type="InterPro" id="IPR039261">
    <property type="entry name" value="FNR_nucleotide-bd"/>
</dbReference>
<dbReference type="GO" id="GO:0000293">
    <property type="term" value="F:ferric-chelate reductase activity"/>
    <property type="evidence" value="ECO:0007669"/>
    <property type="project" value="TreeGrafter"/>
</dbReference>
<protein>
    <recommendedName>
        <fullName evidence="9">FAD-binding FR-type domain-containing protein</fullName>
    </recommendedName>
</protein>
<dbReference type="InterPro" id="IPR013130">
    <property type="entry name" value="Fe3_Rdtase_TM_dom"/>
</dbReference>
<name>H6CBQ7_EXODN</name>
<feature type="region of interest" description="Disordered" evidence="7">
    <location>
        <begin position="83"/>
        <end position="118"/>
    </location>
</feature>
<evidence type="ECO:0000313" key="10">
    <source>
        <dbReference type="EMBL" id="EHY61204.1"/>
    </source>
</evidence>
<comment type="subcellular location">
    <subcellularLocation>
        <location evidence="1">Membrane</location>
        <topology evidence="1">Multi-pass membrane protein</topology>
    </subcellularLocation>
</comment>
<dbReference type="SFLD" id="SFLDS00052">
    <property type="entry name" value="Ferric_Reductase_Domain"/>
    <property type="match status" value="1"/>
</dbReference>
<dbReference type="InParanoid" id="H6CBQ7"/>
<accession>H6CBQ7</accession>
<feature type="transmembrane region" description="Helical" evidence="8">
    <location>
        <begin position="190"/>
        <end position="214"/>
    </location>
</feature>
<dbReference type="InterPro" id="IPR051410">
    <property type="entry name" value="Ferric/Cupric_Reductase"/>
</dbReference>
<evidence type="ECO:0000256" key="3">
    <source>
        <dbReference type="ARBA" id="ARBA00022692"/>
    </source>
</evidence>
<feature type="domain" description="FAD-binding FR-type" evidence="9">
    <location>
        <begin position="339"/>
        <end position="476"/>
    </location>
</feature>
<feature type="compositionally biased region" description="Low complexity" evidence="7">
    <location>
        <begin position="93"/>
        <end position="108"/>
    </location>
</feature>
<dbReference type="RefSeq" id="XP_009161665.1">
    <property type="nucleotide sequence ID" value="XM_009163417.1"/>
</dbReference>
<dbReference type="GO" id="GO:0005886">
    <property type="term" value="C:plasma membrane"/>
    <property type="evidence" value="ECO:0007669"/>
    <property type="project" value="TreeGrafter"/>
</dbReference>
<evidence type="ECO:0000256" key="7">
    <source>
        <dbReference type="SAM" id="MobiDB-lite"/>
    </source>
</evidence>
<keyword evidence="3 8" id="KW-0812">Transmembrane</keyword>
<evidence type="ECO:0000259" key="9">
    <source>
        <dbReference type="PROSITE" id="PS51384"/>
    </source>
</evidence>